<accession>A0AA41MIW8</accession>
<sequence length="216" mass="25421">MKDQTPVLGEDLTDDGNLELEMKSESEIGAHLGNQLKGASKELVYAAELNASLKTLEGEINQIYMLLSEVDETKDFIERINNLRLNKKLWGQKIQFENEDQKLRQKLKVMIELYEENEVKLHQKLMVEEKCQLEEEERLCKVDKRISLTAKQLETYRKQAKDFEEELQRSIHFYERQIIFYENKACDDELAASTAERNHEYLRKVNAHNRQKLTGV</sequence>
<dbReference type="PANTHER" id="PTHR23158:SF38">
    <property type="entry name" value="MELANOMA INHIBITORY ACTIVITY PROTEIN 2"/>
    <property type="match status" value="1"/>
</dbReference>
<dbReference type="Proteomes" id="UP001166674">
    <property type="component" value="Unassembled WGS sequence"/>
</dbReference>
<dbReference type="EMBL" id="JAATJV010193615">
    <property type="protein sequence ID" value="MBZ3872827.1"/>
    <property type="molecule type" value="Genomic_DNA"/>
</dbReference>
<dbReference type="GO" id="GO:0006888">
    <property type="term" value="P:endoplasmic reticulum to Golgi vesicle-mediated transport"/>
    <property type="evidence" value="ECO:0007669"/>
    <property type="project" value="TreeGrafter"/>
</dbReference>
<dbReference type="GO" id="GO:0035459">
    <property type="term" value="P:vesicle cargo loading"/>
    <property type="evidence" value="ECO:0007669"/>
    <property type="project" value="TreeGrafter"/>
</dbReference>
<comment type="caution">
    <text evidence="3">The sequence shown here is derived from an EMBL/GenBank/DDBJ whole genome shotgun (WGS) entry which is preliminary data.</text>
</comment>
<evidence type="ECO:0000256" key="2">
    <source>
        <dbReference type="SAM" id="Coils"/>
    </source>
</evidence>
<reference evidence="3" key="1">
    <citation type="submission" date="2020-03" db="EMBL/GenBank/DDBJ databases">
        <title>Studies in the Genomics of Life Span.</title>
        <authorList>
            <person name="Glass D."/>
        </authorList>
    </citation>
    <scope>NUCLEOTIDE SEQUENCE</scope>
    <source>
        <strain evidence="3">SUZIE</strain>
        <tissue evidence="3">Muscle</tissue>
    </source>
</reference>
<feature type="coiled-coil region" evidence="2">
    <location>
        <begin position="146"/>
        <end position="184"/>
    </location>
</feature>
<proteinExistence type="predicted"/>
<keyword evidence="4" id="KW-1185">Reference proteome</keyword>
<dbReference type="AlphaFoldDB" id="A0AA41MIW8"/>
<organism evidence="3 4">
    <name type="scientific">Sciurus carolinensis</name>
    <name type="common">Eastern gray squirrel</name>
    <dbReference type="NCBI Taxonomy" id="30640"/>
    <lineage>
        <taxon>Eukaryota</taxon>
        <taxon>Metazoa</taxon>
        <taxon>Chordata</taxon>
        <taxon>Craniata</taxon>
        <taxon>Vertebrata</taxon>
        <taxon>Euteleostomi</taxon>
        <taxon>Mammalia</taxon>
        <taxon>Eutheria</taxon>
        <taxon>Euarchontoglires</taxon>
        <taxon>Glires</taxon>
        <taxon>Rodentia</taxon>
        <taxon>Sciuromorpha</taxon>
        <taxon>Sciuridae</taxon>
        <taxon>Sciurinae</taxon>
        <taxon>Sciurini</taxon>
        <taxon>Sciurus</taxon>
    </lineage>
</organism>
<name>A0AA41MIW8_SCICA</name>
<evidence type="ECO:0000313" key="3">
    <source>
        <dbReference type="EMBL" id="MBZ3872827.1"/>
    </source>
</evidence>
<keyword evidence="1 2" id="KW-0175">Coiled coil</keyword>
<protein>
    <submittedName>
        <fullName evidence="3">CTAGE family member 5</fullName>
    </submittedName>
</protein>
<dbReference type="PANTHER" id="PTHR23158">
    <property type="entry name" value="MELANOMA INHIBITORY ACTIVITY-RELATED"/>
    <property type="match status" value="1"/>
</dbReference>
<dbReference type="GO" id="GO:0005789">
    <property type="term" value="C:endoplasmic reticulum membrane"/>
    <property type="evidence" value="ECO:0007669"/>
    <property type="project" value="TreeGrafter"/>
</dbReference>
<dbReference type="InterPro" id="IPR051500">
    <property type="entry name" value="cTAGE_MIA/OTOR"/>
</dbReference>
<evidence type="ECO:0000256" key="1">
    <source>
        <dbReference type="ARBA" id="ARBA00023054"/>
    </source>
</evidence>
<evidence type="ECO:0000313" key="4">
    <source>
        <dbReference type="Proteomes" id="UP001166674"/>
    </source>
</evidence>
<dbReference type="GO" id="GO:0070971">
    <property type="term" value="C:endoplasmic reticulum exit site"/>
    <property type="evidence" value="ECO:0007669"/>
    <property type="project" value="TreeGrafter"/>
</dbReference>
<gene>
    <name evidence="3" type="ORF">SUZIE_119885</name>
</gene>
<dbReference type="GO" id="GO:0009306">
    <property type="term" value="P:protein secretion"/>
    <property type="evidence" value="ECO:0007669"/>
    <property type="project" value="TreeGrafter"/>
</dbReference>